<comment type="caution">
    <text evidence="1">The sequence shown here is derived from an EMBL/GenBank/DDBJ whole genome shotgun (WGS) entry which is preliminary data.</text>
</comment>
<proteinExistence type="predicted"/>
<dbReference type="AlphaFoldDB" id="X1RFP9"/>
<dbReference type="SUPFAM" id="SSF53756">
    <property type="entry name" value="UDP-Glycosyltransferase/glycogen phosphorylase"/>
    <property type="match status" value="1"/>
</dbReference>
<organism evidence="1">
    <name type="scientific">marine sediment metagenome</name>
    <dbReference type="NCBI Taxonomy" id="412755"/>
    <lineage>
        <taxon>unclassified sequences</taxon>
        <taxon>metagenomes</taxon>
        <taxon>ecological metagenomes</taxon>
    </lineage>
</organism>
<name>X1RFP9_9ZZZZ</name>
<gene>
    <name evidence="1" type="ORF">S06H3_66293</name>
</gene>
<dbReference type="Gene3D" id="3.40.50.2000">
    <property type="entry name" value="Glycogen Phosphorylase B"/>
    <property type="match status" value="1"/>
</dbReference>
<accession>X1RFP9</accession>
<reference evidence="1" key="1">
    <citation type="journal article" date="2014" name="Front. Microbiol.">
        <title>High frequency of phylogenetically diverse reductive dehalogenase-homologous genes in deep subseafloor sedimentary metagenomes.</title>
        <authorList>
            <person name="Kawai M."/>
            <person name="Futagami T."/>
            <person name="Toyoda A."/>
            <person name="Takaki Y."/>
            <person name="Nishi S."/>
            <person name="Hori S."/>
            <person name="Arai W."/>
            <person name="Tsubouchi T."/>
            <person name="Morono Y."/>
            <person name="Uchiyama I."/>
            <person name="Ito T."/>
            <person name="Fujiyama A."/>
            <person name="Inagaki F."/>
            <person name="Takami H."/>
        </authorList>
    </citation>
    <scope>NUCLEOTIDE SEQUENCE</scope>
    <source>
        <strain evidence="1">Expedition CK06-06</strain>
    </source>
</reference>
<sequence length="42" mass="5087">NWLLENPDERRRIGVEGRKLVEKSYSLDQMIGEYRELYGEMI</sequence>
<dbReference type="EMBL" id="BARV01045091">
    <property type="protein sequence ID" value="GAI65831.1"/>
    <property type="molecule type" value="Genomic_DNA"/>
</dbReference>
<evidence type="ECO:0000313" key="1">
    <source>
        <dbReference type="EMBL" id="GAI65831.1"/>
    </source>
</evidence>
<feature type="non-terminal residue" evidence="1">
    <location>
        <position position="1"/>
    </location>
</feature>
<evidence type="ECO:0008006" key="2">
    <source>
        <dbReference type="Google" id="ProtNLM"/>
    </source>
</evidence>
<protein>
    <recommendedName>
        <fullName evidence="2">Glycosyl transferase family 1 domain-containing protein</fullName>
    </recommendedName>
</protein>